<dbReference type="Proteomes" id="UP000533598">
    <property type="component" value="Unassembled WGS sequence"/>
</dbReference>
<dbReference type="InterPro" id="IPR025325">
    <property type="entry name" value="DUF4231"/>
</dbReference>
<dbReference type="AlphaFoldDB" id="A0A7W7CAU9"/>
<evidence type="ECO:0000256" key="1">
    <source>
        <dbReference type="SAM" id="Phobius"/>
    </source>
</evidence>
<organism evidence="2 3">
    <name type="scientific">Crossiella cryophila</name>
    <dbReference type="NCBI Taxonomy" id="43355"/>
    <lineage>
        <taxon>Bacteria</taxon>
        <taxon>Bacillati</taxon>
        <taxon>Actinomycetota</taxon>
        <taxon>Actinomycetes</taxon>
        <taxon>Pseudonocardiales</taxon>
        <taxon>Pseudonocardiaceae</taxon>
        <taxon>Crossiella</taxon>
    </lineage>
</organism>
<reference evidence="2 3" key="1">
    <citation type="submission" date="2020-08" db="EMBL/GenBank/DDBJ databases">
        <title>Sequencing the genomes of 1000 actinobacteria strains.</title>
        <authorList>
            <person name="Klenk H.-P."/>
        </authorList>
    </citation>
    <scope>NUCLEOTIDE SEQUENCE [LARGE SCALE GENOMIC DNA]</scope>
    <source>
        <strain evidence="2 3">DSM 44230</strain>
    </source>
</reference>
<keyword evidence="1" id="KW-1133">Transmembrane helix</keyword>
<sequence length="174" mass="19906">MAGKDKSAANPDHGEYGRVARQYVIDLRDRYRFRSRWNRRFFRFTGILVTVLSISLPLITVISFPQKDLTIAVIGVAIALSTGLHSFYQWDKNWGLLRRSDFKLTEAYSAWELEMHHAQSLVDGPNKEQRRYDATKALLDKASVIRGKESESYFDALQFPQKPGPAGEKKPDGQ</sequence>
<name>A0A7W7CAU9_9PSEU</name>
<gene>
    <name evidence="2" type="ORF">HNR67_003875</name>
</gene>
<dbReference type="RefSeq" id="WP_185003667.1">
    <property type="nucleotide sequence ID" value="NZ_BAAAUI010000002.1"/>
</dbReference>
<accession>A0A7W7CAU9</accession>
<dbReference type="EMBL" id="JACHMH010000001">
    <property type="protein sequence ID" value="MBB4677757.1"/>
    <property type="molecule type" value="Genomic_DNA"/>
</dbReference>
<evidence type="ECO:0008006" key="4">
    <source>
        <dbReference type="Google" id="ProtNLM"/>
    </source>
</evidence>
<feature type="transmembrane region" description="Helical" evidence="1">
    <location>
        <begin position="69"/>
        <end position="88"/>
    </location>
</feature>
<keyword evidence="1" id="KW-0812">Transmembrane</keyword>
<comment type="caution">
    <text evidence="2">The sequence shown here is derived from an EMBL/GenBank/DDBJ whole genome shotgun (WGS) entry which is preliminary data.</text>
</comment>
<dbReference type="Pfam" id="PF14015">
    <property type="entry name" value="DUF4231"/>
    <property type="match status" value="1"/>
</dbReference>
<protein>
    <recommendedName>
        <fullName evidence="4">DUF4231 domain-containing protein</fullName>
    </recommendedName>
</protein>
<proteinExistence type="predicted"/>
<keyword evidence="1" id="KW-0472">Membrane</keyword>
<feature type="transmembrane region" description="Helical" evidence="1">
    <location>
        <begin position="41"/>
        <end position="63"/>
    </location>
</feature>
<evidence type="ECO:0000313" key="2">
    <source>
        <dbReference type="EMBL" id="MBB4677757.1"/>
    </source>
</evidence>
<dbReference type="NCBIfam" id="NF033634">
    <property type="entry name" value="SLATT_1"/>
    <property type="match status" value="1"/>
</dbReference>
<keyword evidence="3" id="KW-1185">Reference proteome</keyword>
<evidence type="ECO:0000313" key="3">
    <source>
        <dbReference type="Proteomes" id="UP000533598"/>
    </source>
</evidence>